<feature type="domain" description="MmeI-like helicase spacer" evidence="6">
    <location>
        <begin position="178"/>
        <end position="257"/>
    </location>
</feature>
<feature type="domain" description="MmeI-like DNA-methyltransferase" evidence="9">
    <location>
        <begin position="345"/>
        <end position="609"/>
    </location>
</feature>
<dbReference type="Pfam" id="PF20467">
    <property type="entry name" value="MmeI_C"/>
    <property type="match status" value="1"/>
</dbReference>
<evidence type="ECO:0000313" key="10">
    <source>
        <dbReference type="EMBL" id="OBX65551.1"/>
    </source>
</evidence>
<dbReference type="Proteomes" id="UP000092607">
    <property type="component" value="Unassembled WGS sequence"/>
</dbReference>
<dbReference type="InterPro" id="IPR046818">
    <property type="entry name" value="MmeI_C"/>
</dbReference>
<accession>A0A1B8Q712</accession>
<keyword evidence="2 10" id="KW-0489">Methyltransferase</keyword>
<reference evidence="10 11" key="1">
    <citation type="submission" date="2016-06" db="EMBL/GenBank/DDBJ databases">
        <title>Draft genome of Moraxella lacunata CCUG 57757A.</title>
        <authorList>
            <person name="Salva-Serra F."/>
            <person name="Engstrom-Jakobsson H."/>
            <person name="Thorell K."/>
            <person name="Gonzales-Siles L."/>
            <person name="Karlsson R."/>
            <person name="Boulund F."/>
            <person name="Engstrand L."/>
            <person name="Kristiansson E."/>
            <person name="Moore E."/>
        </authorList>
    </citation>
    <scope>NUCLEOTIDE SEQUENCE [LARGE SCALE GENOMIC DNA]</scope>
    <source>
        <strain evidence="10 11">CCUG 57757A</strain>
    </source>
</reference>
<dbReference type="Pfam" id="PF20466">
    <property type="entry name" value="MmeI_TRD"/>
    <property type="match status" value="1"/>
</dbReference>
<evidence type="ECO:0000259" key="5">
    <source>
        <dbReference type="Pfam" id="PF20464"/>
    </source>
</evidence>
<dbReference type="PRINTS" id="PR00507">
    <property type="entry name" value="N12N6MTFRASE"/>
</dbReference>
<dbReference type="Gene3D" id="3.40.50.150">
    <property type="entry name" value="Vaccinia Virus protein VP39"/>
    <property type="match status" value="1"/>
</dbReference>
<dbReference type="GO" id="GO:0009007">
    <property type="term" value="F:site-specific DNA-methyltransferase (adenine-specific) activity"/>
    <property type="evidence" value="ECO:0007669"/>
    <property type="project" value="UniProtKB-EC"/>
</dbReference>
<feature type="domain" description="MmeI-like target recognition" evidence="7">
    <location>
        <begin position="642"/>
        <end position="845"/>
    </location>
</feature>
<evidence type="ECO:0000259" key="9">
    <source>
        <dbReference type="Pfam" id="PF20473"/>
    </source>
</evidence>
<dbReference type="Pfam" id="PF20465">
    <property type="entry name" value="MmeI_hel"/>
    <property type="match status" value="1"/>
</dbReference>
<organism evidence="10 11">
    <name type="scientific">Moraxella lacunata</name>
    <dbReference type="NCBI Taxonomy" id="477"/>
    <lineage>
        <taxon>Bacteria</taxon>
        <taxon>Pseudomonadati</taxon>
        <taxon>Pseudomonadota</taxon>
        <taxon>Gammaproteobacteria</taxon>
        <taxon>Moraxellales</taxon>
        <taxon>Moraxellaceae</taxon>
        <taxon>Moraxella</taxon>
    </lineage>
</organism>
<sequence>MSFNQTHFYEQLEQLGKDPNPDTFFFELLTLTGTSKSTITNLKNGTNPIAGSGLNGMARKSHLYFEQVDKATSFDELYALLDTIKANPAIKRHKIRIIFLTDFDKILAYDTKLDDTLSIERFDEINSDFTFFLPLVGIEKSQTYSEHPADVKASEKMGRLFDQLKKHNDFKQNKDDIHALNLFLTRLLFCFFADDTGIFDKDSFAHTLQNVTQTDGSDLAVFFENLFSVLNLPEDSPERTEYPSYLHGFPYVNGGIFKDFYAIPIFTSRSRRVLIECARLDWSQINPDIFGSMFQAVIDPAQRSQLGQHYTSVSNIKKVIEPLFIAPLRQELNTLLALSDDNKSKNNKQARLEHFLTRLRGIKVFDPACGSGNFLITAYKALRHLEMDTIHALQLLIGGKPEFDDKHLELGLGLGYDSQIPLGHFYGIDYDDFPVQIAHLSLYLADHQMNAIFRSKFGHCRDTLPLQQGGHIVQGNSLRTDWQKVCPNNGTDEIYIVGNPPFNGKAKRNEEQKADMELVFKKIKGANTLDYVACWFYKAGQYIQNSHAKMALVATNSIVQGEQVSLLFKPLFDMGLTIGFAYPSFIWRNNARDNATVHVVIIGLTNKNNPLNIDKALYHYNEKTDISVTEHAQNISPYLIKGSDIIVEKRSNPITNQSPMEFGSMPNDGGHLLLTADEKDALTAKEPQAQKWIKKLLGADEFLNGKQRFCLWLAGINDDELAKMPFVLERVQAVQAIRQKSTRKETRELADTPHLFGEIRQPTSGKYILVPSVSSERRPYIPIDFLNHDIISTNANQIIPNATMFDFGILTSQAHNDWMRLVAGRLKSDYRYSGTIVYNTFAFPDVSDDDKATIEQLAKDILRARAMHQGKTLAELYNPETMPDNLKQAHHRLDVAVDKLYREQGFADTAERLAFLLARYEKLIQQEATKKTDKAHKK</sequence>
<dbReference type="EC" id="2.1.1.72" evidence="1"/>
<dbReference type="OrthoDB" id="9782445at2"/>
<feature type="domain" description="MmeI-like C-terminal" evidence="8">
    <location>
        <begin position="847"/>
        <end position="925"/>
    </location>
</feature>
<dbReference type="Pfam" id="PF20464">
    <property type="entry name" value="MmeI_N"/>
    <property type="match status" value="1"/>
</dbReference>
<dbReference type="InterPro" id="IPR046820">
    <property type="entry name" value="MmeI_TRD"/>
</dbReference>
<dbReference type="InterPro" id="IPR046817">
    <property type="entry name" value="MmeI_N"/>
</dbReference>
<dbReference type="GO" id="GO:0032259">
    <property type="term" value="P:methylation"/>
    <property type="evidence" value="ECO:0007669"/>
    <property type="project" value="UniProtKB-KW"/>
</dbReference>
<name>A0A1B8Q712_MORLA</name>
<protein>
    <recommendedName>
        <fullName evidence="1">site-specific DNA-methyltransferase (adenine-specific)</fullName>
        <ecNumber evidence="1">2.1.1.72</ecNumber>
    </recommendedName>
</protein>
<dbReference type="SUPFAM" id="SSF53335">
    <property type="entry name" value="S-adenosyl-L-methionine-dependent methyltransferases"/>
    <property type="match status" value="1"/>
</dbReference>
<evidence type="ECO:0000313" key="11">
    <source>
        <dbReference type="Proteomes" id="UP000092607"/>
    </source>
</evidence>
<dbReference type="PANTHER" id="PTHR33841:SF1">
    <property type="entry name" value="DNA METHYLTRANSFERASE A"/>
    <property type="match status" value="1"/>
</dbReference>
<keyword evidence="3 10" id="KW-0808">Transferase</keyword>
<evidence type="ECO:0000256" key="3">
    <source>
        <dbReference type="ARBA" id="ARBA00022679"/>
    </source>
</evidence>
<comment type="caution">
    <text evidence="10">The sequence shown here is derived from an EMBL/GenBank/DDBJ whole genome shotgun (WGS) entry which is preliminary data.</text>
</comment>
<dbReference type="InterPro" id="IPR046816">
    <property type="entry name" value="MmeI_Mtase"/>
</dbReference>
<evidence type="ECO:0000259" key="7">
    <source>
        <dbReference type="Pfam" id="PF20466"/>
    </source>
</evidence>
<dbReference type="Pfam" id="PF20473">
    <property type="entry name" value="MmeI_Mtase"/>
    <property type="match status" value="1"/>
</dbReference>
<feature type="domain" description="MmeI-like N-terminal" evidence="5">
    <location>
        <begin position="5"/>
        <end position="166"/>
    </location>
</feature>
<dbReference type="InterPro" id="IPR029063">
    <property type="entry name" value="SAM-dependent_MTases_sf"/>
</dbReference>
<dbReference type="EMBL" id="LZMS01000034">
    <property type="protein sequence ID" value="OBX65551.1"/>
    <property type="molecule type" value="Genomic_DNA"/>
</dbReference>
<dbReference type="PANTHER" id="PTHR33841">
    <property type="entry name" value="DNA METHYLTRANSFERASE YEEA-RELATED"/>
    <property type="match status" value="1"/>
</dbReference>
<evidence type="ECO:0000259" key="6">
    <source>
        <dbReference type="Pfam" id="PF20465"/>
    </source>
</evidence>
<evidence type="ECO:0000256" key="4">
    <source>
        <dbReference type="ARBA" id="ARBA00047942"/>
    </source>
</evidence>
<dbReference type="RefSeq" id="WP_065256600.1">
    <property type="nucleotide sequence ID" value="NZ_JARDJM010000005.1"/>
</dbReference>
<evidence type="ECO:0000256" key="2">
    <source>
        <dbReference type="ARBA" id="ARBA00022603"/>
    </source>
</evidence>
<dbReference type="InterPro" id="IPR050953">
    <property type="entry name" value="N4_N6_ade-DNA_methylase"/>
</dbReference>
<dbReference type="AlphaFoldDB" id="A0A1B8Q712"/>
<evidence type="ECO:0000259" key="8">
    <source>
        <dbReference type="Pfam" id="PF20467"/>
    </source>
</evidence>
<gene>
    <name evidence="10" type="ORF">A9309_02250</name>
</gene>
<proteinExistence type="predicted"/>
<evidence type="ECO:0000256" key="1">
    <source>
        <dbReference type="ARBA" id="ARBA00011900"/>
    </source>
</evidence>
<comment type="catalytic activity">
    <reaction evidence="4">
        <text>a 2'-deoxyadenosine in DNA + S-adenosyl-L-methionine = an N(6)-methyl-2'-deoxyadenosine in DNA + S-adenosyl-L-homocysteine + H(+)</text>
        <dbReference type="Rhea" id="RHEA:15197"/>
        <dbReference type="Rhea" id="RHEA-COMP:12418"/>
        <dbReference type="Rhea" id="RHEA-COMP:12419"/>
        <dbReference type="ChEBI" id="CHEBI:15378"/>
        <dbReference type="ChEBI" id="CHEBI:57856"/>
        <dbReference type="ChEBI" id="CHEBI:59789"/>
        <dbReference type="ChEBI" id="CHEBI:90615"/>
        <dbReference type="ChEBI" id="CHEBI:90616"/>
        <dbReference type="EC" id="2.1.1.72"/>
    </reaction>
</comment>
<dbReference type="InterPro" id="IPR046819">
    <property type="entry name" value="MmeI_hel"/>
</dbReference>